<gene>
    <name evidence="2" type="ORF">HY912_05575</name>
</gene>
<organism evidence="2 3">
    <name type="scientific">Desulfomonile tiedjei</name>
    <dbReference type="NCBI Taxonomy" id="2358"/>
    <lineage>
        <taxon>Bacteria</taxon>
        <taxon>Pseudomonadati</taxon>
        <taxon>Thermodesulfobacteriota</taxon>
        <taxon>Desulfomonilia</taxon>
        <taxon>Desulfomonilales</taxon>
        <taxon>Desulfomonilaceae</taxon>
        <taxon>Desulfomonile</taxon>
    </lineage>
</organism>
<dbReference type="EMBL" id="JACRDE010000160">
    <property type="protein sequence ID" value="MBI5248946.1"/>
    <property type="molecule type" value="Genomic_DNA"/>
</dbReference>
<evidence type="ECO:0000313" key="2">
    <source>
        <dbReference type="EMBL" id="MBI5248946.1"/>
    </source>
</evidence>
<feature type="signal peptide" evidence="1">
    <location>
        <begin position="1"/>
        <end position="24"/>
    </location>
</feature>
<dbReference type="AlphaFoldDB" id="A0A9D6UYW2"/>
<evidence type="ECO:0008006" key="4">
    <source>
        <dbReference type="Google" id="ProtNLM"/>
    </source>
</evidence>
<feature type="chain" id="PRO_5039094712" description="DUF5666 domain-containing protein" evidence="1">
    <location>
        <begin position="25"/>
        <end position="111"/>
    </location>
</feature>
<protein>
    <recommendedName>
        <fullName evidence="4">DUF5666 domain-containing protein</fullName>
    </recommendedName>
</protein>
<comment type="caution">
    <text evidence="2">The sequence shown here is derived from an EMBL/GenBank/DDBJ whole genome shotgun (WGS) entry which is preliminary data.</text>
</comment>
<dbReference type="Proteomes" id="UP000807825">
    <property type="component" value="Unassembled WGS sequence"/>
</dbReference>
<evidence type="ECO:0000256" key="1">
    <source>
        <dbReference type="SAM" id="SignalP"/>
    </source>
</evidence>
<name>A0A9D6UYW2_9BACT</name>
<sequence>MKSKILCCIVTMIVALCVAAPANAADVAQGKCVSYDKDKGVLVIEEFNTKFSKENKFGEPTGKQSTFNTKEALVGITPTPGDIIRLAYDGKSADKKTFRVMNVTKQDLMKK</sequence>
<evidence type="ECO:0000313" key="3">
    <source>
        <dbReference type="Proteomes" id="UP000807825"/>
    </source>
</evidence>
<keyword evidence="1" id="KW-0732">Signal</keyword>
<reference evidence="2" key="1">
    <citation type="submission" date="2020-07" db="EMBL/GenBank/DDBJ databases">
        <title>Huge and variable diversity of episymbiotic CPR bacteria and DPANN archaea in groundwater ecosystems.</title>
        <authorList>
            <person name="He C.Y."/>
            <person name="Keren R."/>
            <person name="Whittaker M."/>
            <person name="Farag I.F."/>
            <person name="Doudna J."/>
            <person name="Cate J.H.D."/>
            <person name="Banfield J.F."/>
        </authorList>
    </citation>
    <scope>NUCLEOTIDE SEQUENCE</scope>
    <source>
        <strain evidence="2">NC_groundwater_1664_Pr3_B-0.1um_52_9</strain>
    </source>
</reference>
<accession>A0A9D6UYW2</accession>
<proteinExistence type="predicted"/>